<keyword evidence="1" id="KW-0042">Antenna complex</keyword>
<dbReference type="PANTHER" id="PTHR12697">
    <property type="entry name" value="PBS LYASE HEAT-LIKE PROTEIN"/>
    <property type="match status" value="1"/>
</dbReference>
<feature type="transmembrane region" description="Helical" evidence="4">
    <location>
        <begin position="68"/>
        <end position="90"/>
    </location>
</feature>
<comment type="caution">
    <text evidence="5">The sequence shown here is derived from an EMBL/GenBank/DDBJ whole genome shotgun (WGS) entry which is preliminary data.</text>
</comment>
<feature type="compositionally biased region" description="Acidic residues" evidence="3">
    <location>
        <begin position="133"/>
        <end position="144"/>
    </location>
</feature>
<dbReference type="EMBL" id="JADEXN010000005">
    <property type="protein sequence ID" value="MBE9039299.1"/>
    <property type="molecule type" value="Genomic_DNA"/>
</dbReference>
<proteinExistence type="predicted"/>
<evidence type="ECO:0000256" key="2">
    <source>
        <dbReference type="ARBA" id="ARBA00022738"/>
    </source>
</evidence>
<name>A0A928VTV4_9CYAN</name>
<dbReference type="Proteomes" id="UP000621799">
    <property type="component" value="Unassembled WGS sequence"/>
</dbReference>
<evidence type="ECO:0000256" key="1">
    <source>
        <dbReference type="ARBA" id="ARBA00022549"/>
    </source>
</evidence>
<evidence type="ECO:0000256" key="3">
    <source>
        <dbReference type="SAM" id="MobiDB-lite"/>
    </source>
</evidence>
<keyword evidence="4" id="KW-0812">Transmembrane</keyword>
<evidence type="ECO:0000256" key="4">
    <source>
        <dbReference type="SAM" id="Phobius"/>
    </source>
</evidence>
<dbReference type="Gene3D" id="1.25.10.10">
    <property type="entry name" value="Leucine-rich Repeat Variant"/>
    <property type="match status" value="1"/>
</dbReference>
<dbReference type="InterPro" id="IPR016024">
    <property type="entry name" value="ARM-type_fold"/>
</dbReference>
<dbReference type="PANTHER" id="PTHR12697:SF5">
    <property type="entry name" value="DEOXYHYPUSINE HYDROXYLASE"/>
    <property type="match status" value="1"/>
</dbReference>
<evidence type="ECO:0000313" key="5">
    <source>
        <dbReference type="EMBL" id="MBE9039299.1"/>
    </source>
</evidence>
<reference evidence="5" key="1">
    <citation type="submission" date="2020-10" db="EMBL/GenBank/DDBJ databases">
        <authorList>
            <person name="Castelo-Branco R."/>
            <person name="Eusebio N."/>
            <person name="Adriana R."/>
            <person name="Vieira A."/>
            <person name="Brugerolle De Fraissinette N."/>
            <person name="Rezende De Castro R."/>
            <person name="Schneider M.P."/>
            <person name="Vasconcelos V."/>
            <person name="Leao P.N."/>
        </authorList>
    </citation>
    <scope>NUCLEOTIDE SEQUENCE</scope>
    <source>
        <strain evidence="5">LEGE 11467</strain>
    </source>
</reference>
<feature type="compositionally biased region" description="Polar residues" evidence="3">
    <location>
        <begin position="322"/>
        <end position="332"/>
    </location>
</feature>
<evidence type="ECO:0000313" key="6">
    <source>
        <dbReference type="Proteomes" id="UP000621799"/>
    </source>
</evidence>
<dbReference type="SUPFAM" id="SSF48371">
    <property type="entry name" value="ARM repeat"/>
    <property type="match status" value="1"/>
</dbReference>
<keyword evidence="4" id="KW-0472">Membrane</keyword>
<dbReference type="GO" id="GO:0030089">
    <property type="term" value="C:phycobilisome"/>
    <property type="evidence" value="ECO:0007669"/>
    <property type="project" value="UniProtKB-KW"/>
</dbReference>
<dbReference type="AlphaFoldDB" id="A0A928VTV4"/>
<dbReference type="InterPro" id="IPR011989">
    <property type="entry name" value="ARM-like"/>
</dbReference>
<feature type="region of interest" description="Disordered" evidence="3">
    <location>
        <begin position="311"/>
        <end position="332"/>
    </location>
</feature>
<keyword evidence="6" id="KW-1185">Reference proteome</keyword>
<gene>
    <name evidence="5" type="ORF">IQ235_00630</name>
</gene>
<feature type="region of interest" description="Disordered" evidence="3">
    <location>
        <begin position="100"/>
        <end position="158"/>
    </location>
</feature>
<dbReference type="GO" id="GO:0016491">
    <property type="term" value="F:oxidoreductase activity"/>
    <property type="evidence" value="ECO:0007669"/>
    <property type="project" value="TreeGrafter"/>
</dbReference>
<keyword evidence="2" id="KW-0605">Phycobilisome</keyword>
<sequence>MSCLALGVAPVRAAKLQTPTSVGRLSFSRSTSLSQISEPIVAQTNPPESPNSETLDNAIDRSTDRAELMWWLAGVAGVVVVAAGFLYLFLKLSRPGAIAEESPDQKLDSIAHRTSHPSKSSAISPTIDRQEQLEEVDLTSEDEPISAHGNGTNNGALPHSSIEGMLTIEETTPLAKINIVDALIQELQNPDPAKRRKAIWELGQRGDSRAIQPLVDLMLDSDSSQRSLILAVLSEIGTRTLKPMNRALAVSLQDDSAEGRKNAIRDLTRIYDVVAQMSQLLNHAIDDSDGEVSDTAQWALSQLNRIRSLGGRGDLPSLPRATHSSENTSGLD</sequence>
<accession>A0A928VTV4</accession>
<keyword evidence="4" id="KW-1133">Transmembrane helix</keyword>
<organism evidence="5 6">
    <name type="scientific">Zarconia navalis LEGE 11467</name>
    <dbReference type="NCBI Taxonomy" id="1828826"/>
    <lineage>
        <taxon>Bacteria</taxon>
        <taxon>Bacillati</taxon>
        <taxon>Cyanobacteriota</taxon>
        <taxon>Cyanophyceae</taxon>
        <taxon>Oscillatoriophycideae</taxon>
        <taxon>Oscillatoriales</taxon>
        <taxon>Oscillatoriales incertae sedis</taxon>
        <taxon>Zarconia</taxon>
        <taxon>Zarconia navalis</taxon>
    </lineage>
</organism>
<dbReference type="Pfam" id="PF13646">
    <property type="entry name" value="HEAT_2"/>
    <property type="match status" value="1"/>
</dbReference>
<protein>
    <submittedName>
        <fullName evidence="5">HEAT repeat domain-containing protein</fullName>
    </submittedName>
</protein>